<reference evidence="1" key="1">
    <citation type="submission" date="2015-08" db="EMBL/GenBank/DDBJ databases">
        <title>Complete DNA Sequence of Pseudomonas syringae pv. actinidiae, the Causal Agent of Kiwifruit Canker Disease.</title>
        <authorList>
            <person name="Rikkerink E.H.A."/>
            <person name="Fineran P.C."/>
        </authorList>
    </citation>
    <scope>NUCLEOTIDE SEQUENCE</scope>
    <source>
        <strain evidence="1">DSM 13666</strain>
    </source>
</reference>
<evidence type="ECO:0000313" key="1">
    <source>
        <dbReference type="EMBL" id="KOO37927.1"/>
    </source>
</evidence>
<comment type="caution">
    <text evidence="1">The sequence shown here is derived from an EMBL/GenBank/DDBJ whole genome shotgun (WGS) entry which is preliminary data.</text>
</comment>
<organism evidence="1">
    <name type="scientific">Halalkalibacterium halodurans</name>
    <name type="common">Bacillus halodurans</name>
    <dbReference type="NCBI Taxonomy" id="86665"/>
    <lineage>
        <taxon>Bacteria</taxon>
        <taxon>Bacillati</taxon>
        <taxon>Bacillota</taxon>
        <taxon>Bacilli</taxon>
        <taxon>Bacillales</taxon>
        <taxon>Bacillaceae</taxon>
        <taxon>Halalkalibacterium (ex Joshi et al. 2022)</taxon>
    </lineage>
</organism>
<accession>A0A0M0KH71</accession>
<name>A0A0M0KH71_ALKHA</name>
<sequence>MSKKWKIVFVLVVVLFVGGYVMANITQDEAQEIEKEVNRVHGDYARVEIYHVEDIGSGQILIFYHWGKGAQRFGVAELKKTLFSWNYKSGFSIDFRNKRRYSALNELGVMVGRVYSDDFHEIKIETASGYIHAASIIVNESGKKTYWFYVVEEESEFEEIFNASVYMVTEDGEVIEEIEKPDNEPLY</sequence>
<dbReference type="PATRIC" id="fig|136160.3.peg.826"/>
<gene>
    <name evidence="1" type="ORF">AMD02_02970</name>
</gene>
<dbReference type="EMBL" id="LILD01000001">
    <property type="protein sequence ID" value="KOO37927.1"/>
    <property type="molecule type" value="Genomic_DNA"/>
</dbReference>
<proteinExistence type="predicted"/>
<dbReference type="AlphaFoldDB" id="A0A0M0KH71"/>
<protein>
    <submittedName>
        <fullName evidence="1">Uncharacterized protein</fullName>
    </submittedName>
</protein>
<dbReference type="RefSeq" id="WP_053430416.1">
    <property type="nucleotide sequence ID" value="NZ_LILD02000032.1"/>
</dbReference>